<feature type="compositionally biased region" description="Basic and acidic residues" evidence="1">
    <location>
        <begin position="18"/>
        <end position="35"/>
    </location>
</feature>
<proteinExistence type="predicted"/>
<organism evidence="2 3">
    <name type="scientific">Streblomastix strix</name>
    <dbReference type="NCBI Taxonomy" id="222440"/>
    <lineage>
        <taxon>Eukaryota</taxon>
        <taxon>Metamonada</taxon>
        <taxon>Preaxostyla</taxon>
        <taxon>Oxymonadida</taxon>
        <taxon>Streblomastigidae</taxon>
        <taxon>Streblomastix</taxon>
    </lineage>
</organism>
<dbReference type="EMBL" id="SNRW01008500">
    <property type="protein sequence ID" value="KAA6379430.1"/>
    <property type="molecule type" value="Genomic_DNA"/>
</dbReference>
<evidence type="ECO:0000256" key="1">
    <source>
        <dbReference type="SAM" id="MobiDB-lite"/>
    </source>
</evidence>
<evidence type="ECO:0008006" key="4">
    <source>
        <dbReference type="Google" id="ProtNLM"/>
    </source>
</evidence>
<sequence>MIHTFTNRLQQIPYSQRELSDSEPGKGDEKKEGHANTRKNRGNLHEPRVKQVRKLLTEFLDNIIMSRKTQQMIIEAQKYNTQKKYMQIMGVFDNWMKERNYIIENIINQKMPFIRTEFMTWLTRTKKTKLSSAKHHASILNTMLSLIFGTVQVFAVAETHHIRNFKSQDQQSKIWENMGHQLTL</sequence>
<accession>A0A5J4VAE9</accession>
<comment type="caution">
    <text evidence="2">The sequence shown here is derived from an EMBL/GenBank/DDBJ whole genome shotgun (WGS) entry which is preliminary data.</text>
</comment>
<name>A0A5J4VAE9_9EUKA</name>
<feature type="region of interest" description="Disordered" evidence="1">
    <location>
        <begin position="13"/>
        <end position="45"/>
    </location>
</feature>
<evidence type="ECO:0000313" key="3">
    <source>
        <dbReference type="Proteomes" id="UP000324800"/>
    </source>
</evidence>
<evidence type="ECO:0000313" key="2">
    <source>
        <dbReference type="EMBL" id="KAA6379430.1"/>
    </source>
</evidence>
<dbReference type="AlphaFoldDB" id="A0A5J4VAE9"/>
<gene>
    <name evidence="2" type="ORF">EZS28_025043</name>
</gene>
<protein>
    <recommendedName>
        <fullName evidence="4">Integrase SAM-like N-terminal domain-containing protein</fullName>
    </recommendedName>
</protein>
<dbReference type="Proteomes" id="UP000324800">
    <property type="component" value="Unassembled WGS sequence"/>
</dbReference>
<reference evidence="2 3" key="1">
    <citation type="submission" date="2019-03" db="EMBL/GenBank/DDBJ databases">
        <title>Single cell metagenomics reveals metabolic interactions within the superorganism composed of flagellate Streblomastix strix and complex community of Bacteroidetes bacteria on its surface.</title>
        <authorList>
            <person name="Treitli S.C."/>
            <person name="Kolisko M."/>
            <person name="Husnik F."/>
            <person name="Keeling P."/>
            <person name="Hampl V."/>
        </authorList>
    </citation>
    <scope>NUCLEOTIDE SEQUENCE [LARGE SCALE GENOMIC DNA]</scope>
    <source>
        <strain evidence="2">ST1C</strain>
    </source>
</reference>